<dbReference type="Pfam" id="PF00753">
    <property type="entry name" value="Lactamase_B"/>
    <property type="match status" value="1"/>
</dbReference>
<accession>A0A1H9YW97</accession>
<reference evidence="6 7" key="1">
    <citation type="submission" date="2016-10" db="EMBL/GenBank/DDBJ databases">
        <authorList>
            <person name="de Groot N.N."/>
        </authorList>
    </citation>
    <scope>NUCLEOTIDE SEQUENCE [LARGE SCALE GENOMIC DNA]</scope>
    <source>
        <strain evidence="6 7">DSM 18979</strain>
    </source>
</reference>
<dbReference type="InterPro" id="IPR036866">
    <property type="entry name" value="RibonucZ/Hydroxyglut_hydro"/>
</dbReference>
<keyword evidence="2" id="KW-0479">Metal-binding</keyword>
<dbReference type="PANTHER" id="PTHR46233">
    <property type="entry name" value="HYDROXYACYLGLUTATHIONE HYDROLASE GLOC"/>
    <property type="match status" value="1"/>
</dbReference>
<gene>
    <name evidence="6" type="ORF">SAMN05660297_00438</name>
</gene>
<organism evidence="6 7">
    <name type="scientific">Natronincola peptidivorans</name>
    <dbReference type="NCBI Taxonomy" id="426128"/>
    <lineage>
        <taxon>Bacteria</taxon>
        <taxon>Bacillati</taxon>
        <taxon>Bacillota</taxon>
        <taxon>Clostridia</taxon>
        <taxon>Peptostreptococcales</taxon>
        <taxon>Natronincolaceae</taxon>
        <taxon>Natronincola</taxon>
    </lineage>
</organism>
<feature type="domain" description="Metallo-beta-lactamase" evidence="5">
    <location>
        <begin position="12"/>
        <end position="189"/>
    </location>
</feature>
<dbReference type="GO" id="GO:0046872">
    <property type="term" value="F:metal ion binding"/>
    <property type="evidence" value="ECO:0007669"/>
    <property type="project" value="UniProtKB-KW"/>
</dbReference>
<evidence type="ECO:0000313" key="6">
    <source>
        <dbReference type="EMBL" id="SES73418.1"/>
    </source>
</evidence>
<proteinExistence type="predicted"/>
<sequence length="206" mass="22289">MFLEKVIAGVYGANCYVIADEKTNEAAVIDPGGDADKIMEVLQKNELDLRYILLTHGHGDHIGGVQELKEKTNAPVYVHKGDLNLLQDKNKNYSALMGGPVIEMTADSFLEDGSVLTLGDLKLKIIHTPGHTRGGVCIHVNNNVFTGDTLFANSIGRTDLVGGDFDIIIQSIKEKLFTLDDDSIVFPGHGPASSIGIEKTTNPFIK</sequence>
<dbReference type="SUPFAM" id="SSF56281">
    <property type="entry name" value="Metallo-hydrolase/oxidoreductase"/>
    <property type="match status" value="1"/>
</dbReference>
<protein>
    <submittedName>
        <fullName evidence="6">Glyoxylase, beta-lactamase superfamily II</fullName>
    </submittedName>
</protein>
<dbReference type="AlphaFoldDB" id="A0A1H9YW97"/>
<dbReference type="Proteomes" id="UP000199568">
    <property type="component" value="Unassembled WGS sequence"/>
</dbReference>
<evidence type="ECO:0000256" key="1">
    <source>
        <dbReference type="ARBA" id="ARBA00001947"/>
    </source>
</evidence>
<dbReference type="RefSeq" id="WP_090438586.1">
    <property type="nucleotide sequence ID" value="NZ_FOHU01000001.1"/>
</dbReference>
<keyword evidence="3" id="KW-0378">Hydrolase</keyword>
<dbReference type="STRING" id="426128.SAMN05660297_00438"/>
<name>A0A1H9YW97_9FIRM</name>
<evidence type="ECO:0000256" key="4">
    <source>
        <dbReference type="ARBA" id="ARBA00022833"/>
    </source>
</evidence>
<dbReference type="OrthoDB" id="9802248at2"/>
<dbReference type="PANTHER" id="PTHR46233:SF3">
    <property type="entry name" value="HYDROXYACYLGLUTATHIONE HYDROLASE GLOC"/>
    <property type="match status" value="1"/>
</dbReference>
<evidence type="ECO:0000313" key="7">
    <source>
        <dbReference type="Proteomes" id="UP000199568"/>
    </source>
</evidence>
<dbReference type="SMART" id="SM00849">
    <property type="entry name" value="Lactamase_B"/>
    <property type="match status" value="1"/>
</dbReference>
<keyword evidence="4" id="KW-0862">Zinc</keyword>
<evidence type="ECO:0000256" key="3">
    <source>
        <dbReference type="ARBA" id="ARBA00022801"/>
    </source>
</evidence>
<dbReference type="Gene3D" id="3.60.15.10">
    <property type="entry name" value="Ribonuclease Z/Hydroxyacylglutathione hydrolase-like"/>
    <property type="match status" value="1"/>
</dbReference>
<dbReference type="GO" id="GO:0016787">
    <property type="term" value="F:hydrolase activity"/>
    <property type="evidence" value="ECO:0007669"/>
    <property type="project" value="UniProtKB-KW"/>
</dbReference>
<dbReference type="CDD" id="cd06262">
    <property type="entry name" value="metallo-hydrolase-like_MBL-fold"/>
    <property type="match status" value="1"/>
</dbReference>
<comment type="cofactor">
    <cofactor evidence="1">
        <name>Zn(2+)</name>
        <dbReference type="ChEBI" id="CHEBI:29105"/>
    </cofactor>
</comment>
<dbReference type="InterPro" id="IPR001279">
    <property type="entry name" value="Metallo-B-lactamas"/>
</dbReference>
<evidence type="ECO:0000259" key="5">
    <source>
        <dbReference type="SMART" id="SM00849"/>
    </source>
</evidence>
<evidence type="ECO:0000256" key="2">
    <source>
        <dbReference type="ARBA" id="ARBA00022723"/>
    </source>
</evidence>
<dbReference type="EMBL" id="FOHU01000001">
    <property type="protein sequence ID" value="SES73418.1"/>
    <property type="molecule type" value="Genomic_DNA"/>
</dbReference>
<keyword evidence="7" id="KW-1185">Reference proteome</keyword>
<dbReference type="InterPro" id="IPR051453">
    <property type="entry name" value="MBL_Glyoxalase_II"/>
</dbReference>